<evidence type="ECO:0000313" key="2">
    <source>
        <dbReference type="Proteomes" id="UP000805193"/>
    </source>
</evidence>
<name>A0AC60QWD0_IXOPE</name>
<keyword evidence="2" id="KW-1185">Reference proteome</keyword>
<dbReference type="Proteomes" id="UP000805193">
    <property type="component" value="Unassembled WGS sequence"/>
</dbReference>
<protein>
    <submittedName>
        <fullName evidence="1">Uncharacterized protein</fullName>
    </submittedName>
</protein>
<proteinExistence type="predicted"/>
<evidence type="ECO:0000313" key="1">
    <source>
        <dbReference type="EMBL" id="KAG0442489.1"/>
    </source>
</evidence>
<comment type="caution">
    <text evidence="1">The sequence shown here is derived from an EMBL/GenBank/DDBJ whole genome shotgun (WGS) entry which is preliminary data.</text>
</comment>
<sequence length="237" mass="27612">MEEGFVDIVDALDEMDLISPIEKKSTPVKVSRSQDAGTSNHPGFTLKPELIVKMQMEFPEKFVEEKLSGYKFKTKGTLLRALLHRTYKQKERPRNKTFCDPLDYIGDYVLKFIISQYLLEHCVSKNKENLAHRRSIVECQEVYAFLAVRNGFHDHVFMDDRREWEHLTDYVKAISGVETLEQLSKVEKRKCFVHNFFQSVAGAIYVDSGYDLKAVERVYLPMLKAFLDEVIDMDIEN</sequence>
<reference evidence="1 2" key="1">
    <citation type="journal article" date="2020" name="Cell">
        <title>Large-Scale Comparative Analyses of Tick Genomes Elucidate Their Genetic Diversity and Vector Capacities.</title>
        <authorList>
            <consortium name="Tick Genome and Microbiome Consortium (TIGMIC)"/>
            <person name="Jia N."/>
            <person name="Wang J."/>
            <person name="Shi W."/>
            <person name="Du L."/>
            <person name="Sun Y."/>
            <person name="Zhan W."/>
            <person name="Jiang J.F."/>
            <person name="Wang Q."/>
            <person name="Zhang B."/>
            <person name="Ji P."/>
            <person name="Bell-Sakyi L."/>
            <person name="Cui X.M."/>
            <person name="Yuan T.T."/>
            <person name="Jiang B.G."/>
            <person name="Yang W.F."/>
            <person name="Lam T.T."/>
            <person name="Chang Q.C."/>
            <person name="Ding S.J."/>
            <person name="Wang X.J."/>
            <person name="Zhu J.G."/>
            <person name="Ruan X.D."/>
            <person name="Zhao L."/>
            <person name="Wei J.T."/>
            <person name="Ye R.Z."/>
            <person name="Que T.C."/>
            <person name="Du C.H."/>
            <person name="Zhou Y.H."/>
            <person name="Cheng J.X."/>
            <person name="Dai P.F."/>
            <person name="Guo W.B."/>
            <person name="Han X.H."/>
            <person name="Huang E.J."/>
            <person name="Li L.F."/>
            <person name="Wei W."/>
            <person name="Gao Y.C."/>
            <person name="Liu J.Z."/>
            <person name="Shao H.Z."/>
            <person name="Wang X."/>
            <person name="Wang C.C."/>
            <person name="Yang T.C."/>
            <person name="Huo Q.B."/>
            <person name="Li W."/>
            <person name="Chen H.Y."/>
            <person name="Chen S.E."/>
            <person name="Zhou L.G."/>
            <person name="Ni X.B."/>
            <person name="Tian J.H."/>
            <person name="Sheng Y."/>
            <person name="Liu T."/>
            <person name="Pan Y.S."/>
            <person name="Xia L.Y."/>
            <person name="Li J."/>
            <person name="Zhao F."/>
            <person name="Cao W.C."/>
        </authorList>
    </citation>
    <scope>NUCLEOTIDE SEQUENCE [LARGE SCALE GENOMIC DNA]</scope>
    <source>
        <strain evidence="1">Iper-2018</strain>
    </source>
</reference>
<dbReference type="EMBL" id="JABSTQ010004346">
    <property type="protein sequence ID" value="KAG0442489.1"/>
    <property type="molecule type" value="Genomic_DNA"/>
</dbReference>
<gene>
    <name evidence="1" type="ORF">HPB47_015681</name>
</gene>
<organism evidence="1 2">
    <name type="scientific">Ixodes persulcatus</name>
    <name type="common">Taiga tick</name>
    <dbReference type="NCBI Taxonomy" id="34615"/>
    <lineage>
        <taxon>Eukaryota</taxon>
        <taxon>Metazoa</taxon>
        <taxon>Ecdysozoa</taxon>
        <taxon>Arthropoda</taxon>
        <taxon>Chelicerata</taxon>
        <taxon>Arachnida</taxon>
        <taxon>Acari</taxon>
        <taxon>Parasitiformes</taxon>
        <taxon>Ixodida</taxon>
        <taxon>Ixodoidea</taxon>
        <taxon>Ixodidae</taxon>
        <taxon>Ixodinae</taxon>
        <taxon>Ixodes</taxon>
    </lineage>
</organism>
<accession>A0AC60QWD0</accession>